<dbReference type="Pfam" id="PF17188">
    <property type="entry name" value="MucB_RseB_C"/>
    <property type="match status" value="1"/>
</dbReference>
<dbReference type="InterPro" id="IPR033436">
    <property type="entry name" value="MucB/RseB_C"/>
</dbReference>
<dbReference type="OrthoDB" id="7067274at2"/>
<protein>
    <submittedName>
        <fullName evidence="7">Sigma E regulatory protein, MucB/RseB</fullName>
    </submittedName>
</protein>
<dbReference type="GO" id="GO:0045152">
    <property type="term" value="F:antisigma factor binding"/>
    <property type="evidence" value="ECO:0007669"/>
    <property type="project" value="TreeGrafter"/>
</dbReference>
<name>A0A1H2PWQ0_9BURK</name>
<dbReference type="CDD" id="cd16327">
    <property type="entry name" value="RseB"/>
    <property type="match status" value="1"/>
</dbReference>
<dbReference type="AlphaFoldDB" id="A0A1H2PWQ0"/>
<dbReference type="Proteomes" id="UP000243719">
    <property type="component" value="Unassembled WGS sequence"/>
</dbReference>
<organism evidence="7 8">
    <name type="scientific">Chitinasiproducens palmae</name>
    <dbReference type="NCBI Taxonomy" id="1770053"/>
    <lineage>
        <taxon>Bacteria</taxon>
        <taxon>Pseudomonadati</taxon>
        <taxon>Pseudomonadota</taxon>
        <taxon>Betaproteobacteria</taxon>
        <taxon>Burkholderiales</taxon>
        <taxon>Burkholderiaceae</taxon>
        <taxon>Chitinasiproducens</taxon>
    </lineage>
</organism>
<dbReference type="STRING" id="1770053.SAMN05216551_11484"/>
<dbReference type="InterPro" id="IPR038484">
    <property type="entry name" value="MucB/RseB_C_sf"/>
</dbReference>
<keyword evidence="3" id="KW-0732">Signal</keyword>
<feature type="domain" description="MucB/RseB N-terminal" evidence="5">
    <location>
        <begin position="78"/>
        <end position="244"/>
    </location>
</feature>
<keyword evidence="4" id="KW-0574">Periplasm</keyword>
<comment type="subcellular location">
    <subcellularLocation>
        <location evidence="1">Periplasm</location>
    </subcellularLocation>
</comment>
<evidence type="ECO:0000256" key="1">
    <source>
        <dbReference type="ARBA" id="ARBA00004418"/>
    </source>
</evidence>
<reference evidence="8" key="1">
    <citation type="submission" date="2016-09" db="EMBL/GenBank/DDBJ databases">
        <authorList>
            <person name="Varghese N."/>
            <person name="Submissions S."/>
        </authorList>
    </citation>
    <scope>NUCLEOTIDE SEQUENCE [LARGE SCALE GENOMIC DNA]</scope>
    <source>
        <strain evidence="8">JS23</strain>
    </source>
</reference>
<evidence type="ECO:0000313" key="8">
    <source>
        <dbReference type="Proteomes" id="UP000243719"/>
    </source>
</evidence>
<dbReference type="Gene3D" id="2.50.20.10">
    <property type="entry name" value="Lipoprotein localisation LolA/LolB/LppX"/>
    <property type="match status" value="1"/>
</dbReference>
<dbReference type="InterPro" id="IPR033434">
    <property type="entry name" value="MucB/RseB_N"/>
</dbReference>
<dbReference type="PANTHER" id="PTHR38782:SF1">
    <property type="entry name" value="SIGMA-E FACTOR REGULATORY PROTEIN RSEB"/>
    <property type="match status" value="1"/>
</dbReference>
<feature type="domain" description="MucB/RseB C-terminal" evidence="6">
    <location>
        <begin position="296"/>
        <end position="385"/>
    </location>
</feature>
<evidence type="ECO:0000313" key="7">
    <source>
        <dbReference type="EMBL" id="SDV50987.1"/>
    </source>
</evidence>
<proteinExistence type="inferred from homology"/>
<dbReference type="EMBL" id="FNLO01000014">
    <property type="protein sequence ID" value="SDV50987.1"/>
    <property type="molecule type" value="Genomic_DNA"/>
</dbReference>
<evidence type="ECO:0000259" key="6">
    <source>
        <dbReference type="Pfam" id="PF17188"/>
    </source>
</evidence>
<comment type="similarity">
    <text evidence="2">Belongs to the RseB family.</text>
</comment>
<dbReference type="Gene3D" id="3.30.200.100">
    <property type="entry name" value="MucB/RseB, C-terminal domain"/>
    <property type="match status" value="1"/>
</dbReference>
<dbReference type="RefSeq" id="WP_091912350.1">
    <property type="nucleotide sequence ID" value="NZ_FNLO01000014.1"/>
</dbReference>
<evidence type="ECO:0000259" key="5">
    <source>
        <dbReference type="Pfam" id="PF03888"/>
    </source>
</evidence>
<dbReference type="InterPro" id="IPR005588">
    <property type="entry name" value="MucB_RseB"/>
</dbReference>
<evidence type="ECO:0000256" key="2">
    <source>
        <dbReference type="ARBA" id="ARBA00008150"/>
    </source>
</evidence>
<keyword evidence="8" id="KW-1185">Reference proteome</keyword>
<sequence>MTPSRRFIPTLVARRRALHVARRLLRASHAALPALLGAALVASAGLSTQALARHGAPSAPPALLSSAPADGASPQQQARWLQRIADAATRLDYEGTFVNQREGTVQSFRITHAAGPGDDGYLQVDALDGTPRTTLTHLGRRLTFLPGRKTLMIAAQQDAAVFPSLFKPTGVDALLDVYSVRPLGTHRVAGRSCELTELRPKDALRFTYRFCADSATGLLLSAQTVDRQDVVLEQVAFTGLRIGGLGETERLALERRYNERNGWQVIDVPTVAALGPAVNAAGSAAAGDARRLNCDVPGFRKLGEWRQAMAARAPGQAPVSVVQAVFGDGVTGVSVFLEPVGTSNRQARQVRSGATNLIAEQHGEQWVTVVGEAPIETLQRFASSLEYKAAK</sequence>
<dbReference type="GO" id="GO:0032885">
    <property type="term" value="P:regulation of polysaccharide biosynthetic process"/>
    <property type="evidence" value="ECO:0007669"/>
    <property type="project" value="TreeGrafter"/>
</dbReference>
<dbReference type="GO" id="GO:0030288">
    <property type="term" value="C:outer membrane-bounded periplasmic space"/>
    <property type="evidence" value="ECO:0007669"/>
    <property type="project" value="TreeGrafter"/>
</dbReference>
<gene>
    <name evidence="7" type="ORF">SAMN05216551_11484</name>
</gene>
<dbReference type="PANTHER" id="PTHR38782">
    <property type="match status" value="1"/>
</dbReference>
<evidence type="ECO:0000256" key="4">
    <source>
        <dbReference type="ARBA" id="ARBA00022764"/>
    </source>
</evidence>
<evidence type="ECO:0000256" key="3">
    <source>
        <dbReference type="ARBA" id="ARBA00022729"/>
    </source>
</evidence>
<accession>A0A1H2PWQ0</accession>
<dbReference type="Pfam" id="PF03888">
    <property type="entry name" value="MucB_RseB"/>
    <property type="match status" value="1"/>
</dbReference>